<dbReference type="GO" id="GO:0002098">
    <property type="term" value="P:tRNA wobble uridine modification"/>
    <property type="evidence" value="ECO:0007669"/>
    <property type="project" value="TreeGrafter"/>
</dbReference>
<evidence type="ECO:0000259" key="7">
    <source>
        <dbReference type="Pfam" id="PF01926"/>
    </source>
</evidence>
<dbReference type="InterPro" id="IPR025867">
    <property type="entry name" value="MnmE_helical"/>
</dbReference>
<feature type="domain" description="MnmE helical" evidence="9">
    <location>
        <begin position="155"/>
        <end position="445"/>
    </location>
</feature>
<dbReference type="InterPro" id="IPR031168">
    <property type="entry name" value="G_TrmE"/>
</dbReference>
<reference evidence="10 11" key="1">
    <citation type="submission" date="2022-05" db="EMBL/GenBank/DDBJ databases">
        <title>A multi-omics perspective on studying reproductive biology in Daphnia sinensis.</title>
        <authorList>
            <person name="Jia J."/>
        </authorList>
    </citation>
    <scope>NUCLEOTIDE SEQUENCE [LARGE SCALE GENOMIC DNA]</scope>
    <source>
        <strain evidence="10 11">WSL</strain>
    </source>
</reference>
<keyword evidence="5 6" id="KW-0342">GTP-binding</keyword>
<dbReference type="Pfam" id="PF12631">
    <property type="entry name" value="MnmE_helical"/>
    <property type="match status" value="1"/>
</dbReference>
<dbReference type="Pfam" id="PF10396">
    <property type="entry name" value="TrmE_N"/>
    <property type="match status" value="1"/>
</dbReference>
<dbReference type="HAMAP" id="MF_00379">
    <property type="entry name" value="GTPase_MnmE"/>
    <property type="match status" value="1"/>
</dbReference>
<organism evidence="10 11">
    <name type="scientific">Daphnia sinensis</name>
    <dbReference type="NCBI Taxonomy" id="1820382"/>
    <lineage>
        <taxon>Eukaryota</taxon>
        <taxon>Metazoa</taxon>
        <taxon>Ecdysozoa</taxon>
        <taxon>Arthropoda</taxon>
        <taxon>Crustacea</taxon>
        <taxon>Branchiopoda</taxon>
        <taxon>Diplostraca</taxon>
        <taxon>Cladocera</taxon>
        <taxon>Anomopoda</taxon>
        <taxon>Daphniidae</taxon>
        <taxon>Daphnia</taxon>
        <taxon>Daphnia similis group</taxon>
    </lineage>
</organism>
<proteinExistence type="inferred from homology"/>
<evidence type="ECO:0000259" key="9">
    <source>
        <dbReference type="Pfam" id="PF12631"/>
    </source>
</evidence>
<dbReference type="Gene3D" id="3.40.50.300">
    <property type="entry name" value="P-loop containing nucleotide triphosphate hydrolases"/>
    <property type="match status" value="1"/>
</dbReference>
<sequence length="475" mass="52970">MLNIVKSNRFFCNSSLVLYLPCLRRYSSTRRSTIFALSSGTSRSAISVIRISGPNSVDVISKMTKLNKERIIPRKALLRKIVDPNNGELLDNGLVLWFPQPHSFTGEDSVELHVHGGIAVVSSIINALQKLPGFRIAEAGEFTKRAYLAGKLDATEVEGLADLLRAETETQRRQAIRQATGELAVLYNEWRTSILTCMAHLEAYVDFGEDQDIGHEVLSSLQHSIQSLKSEVGSHLNDNRRGERLRNGVRVAIIGEPNVGKSSLINILSRRNVAIVSPYAGTTRDILEISLDIGGYPIVLCDTAGLRHSVDPVENEGLRRAREAASTADLVIIVMDASTGPLQLSTKEMARLECERLNLSFSKSHTELCANPMQEAPLITSSRQRHHVQVAFKHLEKFLDIIEQQGDLALAGEQLRRSAKQIGSITARGKIDTEEMLDVLFRSFCIGKKSYKNVMNYKSHSSEIKRREKSEKEWR</sequence>
<gene>
    <name evidence="10" type="ORF">GHT06_019655</name>
</gene>
<evidence type="ECO:0000256" key="5">
    <source>
        <dbReference type="ARBA" id="ARBA00023134"/>
    </source>
</evidence>
<evidence type="ECO:0008006" key="12">
    <source>
        <dbReference type="Google" id="ProtNLM"/>
    </source>
</evidence>
<dbReference type="InterPro" id="IPR027368">
    <property type="entry name" value="MnmE_dom2"/>
</dbReference>
<dbReference type="InterPro" id="IPR004520">
    <property type="entry name" value="GTPase_MnmE"/>
</dbReference>
<dbReference type="PANTHER" id="PTHR42714:SF2">
    <property type="entry name" value="TRNA MODIFICATION GTPASE GTPBP3, MITOCHONDRIAL"/>
    <property type="match status" value="1"/>
</dbReference>
<feature type="domain" description="GTP-binding protein TrmE N-terminal" evidence="8">
    <location>
        <begin position="33"/>
        <end position="151"/>
    </location>
</feature>
<dbReference type="NCBIfam" id="TIGR00450">
    <property type="entry name" value="mnmE_trmE_thdF"/>
    <property type="match status" value="1"/>
</dbReference>
<comment type="caution">
    <text evidence="10">The sequence shown here is derived from an EMBL/GenBank/DDBJ whole genome shotgun (WGS) entry which is preliminary data.</text>
</comment>
<protein>
    <recommendedName>
        <fullName evidence="12">tRNA modification GTPase GTPBP3, mitochondrial</fullName>
    </recommendedName>
</protein>
<dbReference type="CDD" id="cd14858">
    <property type="entry name" value="TrmE_N"/>
    <property type="match status" value="1"/>
</dbReference>
<dbReference type="AlphaFoldDB" id="A0AAD5PQS1"/>
<dbReference type="SUPFAM" id="SSF52540">
    <property type="entry name" value="P-loop containing nucleoside triphosphate hydrolases"/>
    <property type="match status" value="1"/>
</dbReference>
<dbReference type="Pfam" id="PF01926">
    <property type="entry name" value="MMR_HSR1"/>
    <property type="match status" value="1"/>
</dbReference>
<dbReference type="InterPro" id="IPR005225">
    <property type="entry name" value="Small_GTP-bd"/>
</dbReference>
<keyword evidence="4 6" id="KW-0547">Nucleotide-binding</keyword>
<accession>A0AAD5PQS1</accession>
<dbReference type="CDD" id="cd04164">
    <property type="entry name" value="trmE"/>
    <property type="match status" value="1"/>
</dbReference>
<dbReference type="InterPro" id="IPR027417">
    <property type="entry name" value="P-loop_NTPase"/>
</dbReference>
<evidence type="ECO:0000256" key="3">
    <source>
        <dbReference type="ARBA" id="ARBA00022694"/>
    </source>
</evidence>
<dbReference type="GO" id="GO:0030488">
    <property type="term" value="P:tRNA methylation"/>
    <property type="evidence" value="ECO:0007669"/>
    <property type="project" value="TreeGrafter"/>
</dbReference>
<keyword evidence="11" id="KW-1185">Reference proteome</keyword>
<dbReference type="GO" id="GO:0003924">
    <property type="term" value="F:GTPase activity"/>
    <property type="evidence" value="ECO:0007669"/>
    <property type="project" value="InterPro"/>
</dbReference>
<evidence type="ECO:0000256" key="6">
    <source>
        <dbReference type="RuleBase" id="RU003313"/>
    </source>
</evidence>
<evidence type="ECO:0000256" key="2">
    <source>
        <dbReference type="ARBA" id="ARBA00011043"/>
    </source>
</evidence>
<evidence type="ECO:0000256" key="1">
    <source>
        <dbReference type="ARBA" id="ARBA00004173"/>
    </source>
</evidence>
<comment type="subcellular location">
    <subcellularLocation>
        <location evidence="1">Mitochondrion</location>
    </subcellularLocation>
</comment>
<evidence type="ECO:0000313" key="10">
    <source>
        <dbReference type="EMBL" id="KAI9554383.1"/>
    </source>
</evidence>
<dbReference type="SUPFAM" id="SSF116878">
    <property type="entry name" value="TrmE connector domain"/>
    <property type="match status" value="1"/>
</dbReference>
<evidence type="ECO:0000259" key="8">
    <source>
        <dbReference type="Pfam" id="PF10396"/>
    </source>
</evidence>
<dbReference type="InterPro" id="IPR006073">
    <property type="entry name" value="GTP-bd"/>
</dbReference>
<dbReference type="Gene3D" id="1.20.120.430">
    <property type="entry name" value="tRNA modification GTPase MnmE domain 2"/>
    <property type="match status" value="1"/>
</dbReference>
<dbReference type="NCBIfam" id="TIGR00231">
    <property type="entry name" value="small_GTP"/>
    <property type="match status" value="1"/>
</dbReference>
<dbReference type="InterPro" id="IPR027266">
    <property type="entry name" value="TrmE/GcvT-like"/>
</dbReference>
<dbReference type="NCBIfam" id="NF003661">
    <property type="entry name" value="PRK05291.1-3"/>
    <property type="match status" value="1"/>
</dbReference>
<evidence type="ECO:0000313" key="11">
    <source>
        <dbReference type="Proteomes" id="UP000820818"/>
    </source>
</evidence>
<name>A0AAD5PQS1_9CRUS</name>
<dbReference type="GO" id="GO:0005525">
    <property type="term" value="F:GTP binding"/>
    <property type="evidence" value="ECO:0007669"/>
    <property type="project" value="UniProtKB-KW"/>
</dbReference>
<keyword evidence="3 6" id="KW-0819">tRNA processing</keyword>
<dbReference type="PANTHER" id="PTHR42714">
    <property type="entry name" value="TRNA MODIFICATION GTPASE GTPBP3"/>
    <property type="match status" value="1"/>
</dbReference>
<dbReference type="InterPro" id="IPR018948">
    <property type="entry name" value="GTP-bd_TrmE_N"/>
</dbReference>
<dbReference type="GO" id="GO:0005739">
    <property type="term" value="C:mitochondrion"/>
    <property type="evidence" value="ECO:0007669"/>
    <property type="project" value="UniProtKB-SubCell"/>
</dbReference>
<dbReference type="Gene3D" id="3.30.1360.120">
    <property type="entry name" value="Probable tRNA modification gtpase trme, domain 1"/>
    <property type="match status" value="1"/>
</dbReference>
<dbReference type="Proteomes" id="UP000820818">
    <property type="component" value="Linkage Group LG8"/>
</dbReference>
<comment type="similarity">
    <text evidence="2 6">Belongs to the TRAFAC class TrmE-Era-EngA-EngB-Septin-like GTPase superfamily. TrmE GTPase family.</text>
</comment>
<evidence type="ECO:0000256" key="4">
    <source>
        <dbReference type="ARBA" id="ARBA00022741"/>
    </source>
</evidence>
<feature type="domain" description="G" evidence="7">
    <location>
        <begin position="250"/>
        <end position="351"/>
    </location>
</feature>
<dbReference type="FunFam" id="3.30.1360.120:FF:000007">
    <property type="entry name" value="tRNA modification GTPase GTPBP3, mitochondrial"/>
    <property type="match status" value="1"/>
</dbReference>
<dbReference type="EMBL" id="WJBH02000008">
    <property type="protein sequence ID" value="KAI9554383.1"/>
    <property type="molecule type" value="Genomic_DNA"/>
</dbReference>